<dbReference type="GO" id="GO:0034451">
    <property type="term" value="C:centriolar satellite"/>
    <property type="evidence" value="ECO:0007669"/>
    <property type="project" value="TreeGrafter"/>
</dbReference>
<feature type="compositionally biased region" description="Low complexity" evidence="1">
    <location>
        <begin position="237"/>
        <end position="253"/>
    </location>
</feature>
<dbReference type="GO" id="GO:0071539">
    <property type="term" value="P:protein localization to centrosome"/>
    <property type="evidence" value="ECO:0007669"/>
    <property type="project" value="TreeGrafter"/>
</dbReference>
<evidence type="ECO:0000256" key="1">
    <source>
        <dbReference type="SAM" id="MobiDB-lite"/>
    </source>
</evidence>
<proteinExistence type="predicted"/>
<organism evidence="2">
    <name type="scientific">Echinostoma caproni</name>
    <dbReference type="NCBI Taxonomy" id="27848"/>
    <lineage>
        <taxon>Eukaryota</taxon>
        <taxon>Metazoa</taxon>
        <taxon>Spiralia</taxon>
        <taxon>Lophotrochozoa</taxon>
        <taxon>Platyhelminthes</taxon>
        <taxon>Trematoda</taxon>
        <taxon>Digenea</taxon>
        <taxon>Plagiorchiida</taxon>
        <taxon>Echinostomata</taxon>
        <taxon>Echinostomatoidea</taxon>
        <taxon>Echinostomatidae</taxon>
        <taxon>Echinostoma</taxon>
    </lineage>
</organism>
<dbReference type="AlphaFoldDB" id="A0A183B4C9"/>
<dbReference type="PANTHER" id="PTHR21254">
    <property type="entry name" value="C2 DOMAIN-CONTAINING PROTEIN 3"/>
    <property type="match status" value="1"/>
</dbReference>
<dbReference type="PANTHER" id="PTHR21254:SF1">
    <property type="entry name" value="C2 DOMAIN-CONTAINING PROTEIN 3"/>
    <property type="match status" value="1"/>
</dbReference>
<dbReference type="WBParaSite" id="ECPE_0001410401-mRNA-1">
    <property type="protein sequence ID" value="ECPE_0001410401-mRNA-1"/>
    <property type="gene ID" value="ECPE_0001410401"/>
</dbReference>
<dbReference type="GO" id="GO:0005814">
    <property type="term" value="C:centriole"/>
    <property type="evidence" value="ECO:0007669"/>
    <property type="project" value="TreeGrafter"/>
</dbReference>
<evidence type="ECO:0000313" key="2">
    <source>
        <dbReference type="WBParaSite" id="ECPE_0001410401-mRNA-1"/>
    </source>
</evidence>
<protein>
    <submittedName>
        <fullName evidence="2">DUF4091 domain-containing protein</fullName>
    </submittedName>
</protein>
<accession>A0A183B4C9</accession>
<reference evidence="2" key="1">
    <citation type="submission" date="2016-06" db="UniProtKB">
        <authorList>
            <consortium name="WormBaseParasite"/>
        </authorList>
    </citation>
    <scope>IDENTIFICATION</scope>
</reference>
<feature type="region of interest" description="Disordered" evidence="1">
    <location>
        <begin position="235"/>
        <end position="258"/>
    </location>
</feature>
<name>A0A183B4C9_9TREM</name>
<sequence>LAQTELELQVWLLWTTRSTDELIALDRSDQELRSDRVKLGCEPPSPRHVGSARIPLAHLLHKPSAFTGSDDTLAATNPHVDVGSHSPAGPCTSVTIRGDPSGLSWWRNRRFTAEQRTLGPSYPVFPLYRADAKDLSHTWLVARLEMRGSRTQMRTHSPMRGDIRTEDILTDLEGVEGRLGWNLFDLSGTKPGILDAVTAEVDQGSSTEVDISEQEAAERDTFPAEVVVEQAYHLRVSNSSSQETRQTTQSPSTALGSRDTTDDGFVFVTFAVDGDKSGTLSSPDGLWSRIARSHCHSRQSRVAVTPKMRNADAVSWNYHRFVRLPLWLVQKYNRRTMIFHVWYQRGPSVAPNGSDKVNDLPDREQPELIGLASVDLSSLASLFSPTAPGGYATSGGLDQVYGWYHVIDRSGSERGQVLLGVKPLIPGSREEWTTKPIDRGST</sequence>
<dbReference type="GO" id="GO:0060271">
    <property type="term" value="P:cilium assembly"/>
    <property type="evidence" value="ECO:0007669"/>
    <property type="project" value="TreeGrafter"/>
</dbReference>
<dbReference type="GO" id="GO:0061511">
    <property type="term" value="P:centriole elongation"/>
    <property type="evidence" value="ECO:0007669"/>
    <property type="project" value="TreeGrafter"/>
</dbReference>